<comment type="caution">
    <text evidence="1">The sequence shown here is derived from an EMBL/GenBank/DDBJ whole genome shotgun (WGS) entry which is preliminary data.</text>
</comment>
<evidence type="ECO:0000313" key="2">
    <source>
        <dbReference type="Proteomes" id="UP001589619"/>
    </source>
</evidence>
<evidence type="ECO:0000313" key="1">
    <source>
        <dbReference type="EMBL" id="MFB9750930.1"/>
    </source>
</evidence>
<accession>A0ABV5VRM3</accession>
<keyword evidence="2" id="KW-1185">Reference proteome</keyword>
<name>A0ABV5VRM3_9BACL</name>
<reference evidence="1 2" key="1">
    <citation type="submission" date="2024-09" db="EMBL/GenBank/DDBJ databases">
        <authorList>
            <person name="Sun Q."/>
            <person name="Mori K."/>
        </authorList>
    </citation>
    <scope>NUCLEOTIDE SEQUENCE [LARGE SCALE GENOMIC DNA]</scope>
    <source>
        <strain evidence="1 2">JCM 12520</strain>
    </source>
</reference>
<dbReference type="RefSeq" id="WP_344905419.1">
    <property type="nucleotide sequence ID" value="NZ_BAAAYO010000002.1"/>
</dbReference>
<protein>
    <submittedName>
        <fullName evidence="1">Uncharacterized protein</fullName>
    </submittedName>
</protein>
<organism evidence="1 2">
    <name type="scientific">Paenibacillus hodogayensis</name>
    <dbReference type="NCBI Taxonomy" id="279208"/>
    <lineage>
        <taxon>Bacteria</taxon>
        <taxon>Bacillati</taxon>
        <taxon>Bacillota</taxon>
        <taxon>Bacilli</taxon>
        <taxon>Bacillales</taxon>
        <taxon>Paenibacillaceae</taxon>
        <taxon>Paenibacillus</taxon>
    </lineage>
</organism>
<gene>
    <name evidence="1" type="ORF">ACFFNY_05010</name>
</gene>
<sequence>MKPNAGKLANWLLTWVQEHGTIHGFHNHSVWGSNPYRWSDFTCDHSTWASPLLPALALMLNKKRDPALESKLLTLIRFQTGSFQPDGQYAHIGFQMGESLAHGLIHNMMPNAALGLTALYAKDWLPADDLQRIRASMEATMDACDRIYPFGVMYTNGRAISNQEYARLWGKLLYEKVFGERRWGDELRRQVDEMIGQFHVGGLPDPDCIASYRYAGDTTSTEPAEYYGLLIAPLVLASELYGEPAYLEQAGGLCRHLARSAWHDGRGQTRLHRVFYHSGSRWVRINEPMLIAGMGISLFGIHEYLERQEDTELAAFLAKCDRTYAAYQNPRGYFASATGWCNEADIAPSSAWHAHDLLYLIARHGADDEVWSGLNETHEQISVLLGDRCIWMERGPHWTITDYQSIDVYQLLGRKDETRFGRDMNWVGGERALPERFTFADRPVFVKTDEGIFLRKGGIAETDIQLSSVASVPYLGVWS</sequence>
<dbReference type="Proteomes" id="UP001589619">
    <property type="component" value="Unassembled WGS sequence"/>
</dbReference>
<proteinExistence type="predicted"/>
<dbReference type="EMBL" id="JBHMAG010000004">
    <property type="protein sequence ID" value="MFB9750930.1"/>
    <property type="molecule type" value="Genomic_DNA"/>
</dbReference>